<evidence type="ECO:0000256" key="1">
    <source>
        <dbReference type="ARBA" id="ARBA00022723"/>
    </source>
</evidence>
<dbReference type="PANTHER" id="PTHR35795">
    <property type="entry name" value="SLR1885 PROTEIN"/>
    <property type="match status" value="1"/>
</dbReference>
<accession>A0A9D2LUT3</accession>
<dbReference type="SUPFAM" id="SSF109604">
    <property type="entry name" value="HD-domain/PDEase-like"/>
    <property type="match status" value="1"/>
</dbReference>
<evidence type="ECO:0000256" key="3">
    <source>
        <dbReference type="ARBA" id="ARBA00022801"/>
    </source>
</evidence>
<keyword evidence="2" id="KW-0547">Nucleotide-binding</keyword>
<dbReference type="GO" id="GO:0046872">
    <property type="term" value="F:metal ion binding"/>
    <property type="evidence" value="ECO:0007669"/>
    <property type="project" value="UniProtKB-KW"/>
</dbReference>
<dbReference type="InterPro" id="IPR005249">
    <property type="entry name" value="YqeK"/>
</dbReference>
<dbReference type="EMBL" id="DWYZ01000266">
    <property type="protein sequence ID" value="HJB29867.1"/>
    <property type="molecule type" value="Genomic_DNA"/>
</dbReference>
<dbReference type="AlphaFoldDB" id="A0A9D2LUT3"/>
<dbReference type="Pfam" id="PF01966">
    <property type="entry name" value="HD"/>
    <property type="match status" value="1"/>
</dbReference>
<dbReference type="GO" id="GO:0000166">
    <property type="term" value="F:nucleotide binding"/>
    <property type="evidence" value="ECO:0007669"/>
    <property type="project" value="UniProtKB-KW"/>
</dbReference>
<evidence type="ECO:0000256" key="2">
    <source>
        <dbReference type="ARBA" id="ARBA00022741"/>
    </source>
</evidence>
<sequence length="135" mass="15805">MCSQHKIEISSFEKEHPFLLHAKLGAYIANKKYGIENQEILNAITYHTTGKPEMGTLEKIVYIADYIEPMRSKAENLSAIRKLAFQDLDECMYEILKDTLIYLEENPKDIDNTTRDAFIYYKDIHMKKNSNPRKI</sequence>
<dbReference type="EC" id="3.6.1.41" evidence="5"/>
<dbReference type="NCBIfam" id="TIGR00488">
    <property type="entry name" value="bis(5'-nucleosyl)-tetraphosphatase (symmetrical) YqeK"/>
    <property type="match status" value="1"/>
</dbReference>
<dbReference type="InterPro" id="IPR051094">
    <property type="entry name" value="Diverse_Catalytic_Enzymes"/>
</dbReference>
<dbReference type="Gene3D" id="1.10.3210.10">
    <property type="entry name" value="Hypothetical protein af1432"/>
    <property type="match status" value="1"/>
</dbReference>
<gene>
    <name evidence="5" type="primary">yqeK</name>
    <name evidence="5" type="ORF">IAA06_13925</name>
</gene>
<evidence type="ECO:0000313" key="6">
    <source>
        <dbReference type="Proteomes" id="UP000823842"/>
    </source>
</evidence>
<feature type="non-terminal residue" evidence="5">
    <location>
        <position position="1"/>
    </location>
</feature>
<protein>
    <submittedName>
        <fullName evidence="5">Bis(5'-nucleosyl)-tetraphosphatase (Symmetrical) YqeK</fullName>
        <ecNumber evidence="5">3.6.1.41</ecNumber>
    </submittedName>
</protein>
<proteinExistence type="predicted"/>
<evidence type="ECO:0000313" key="5">
    <source>
        <dbReference type="EMBL" id="HJB29867.1"/>
    </source>
</evidence>
<keyword evidence="3 5" id="KW-0378">Hydrolase</keyword>
<dbReference type="Proteomes" id="UP000823842">
    <property type="component" value="Unassembled WGS sequence"/>
</dbReference>
<dbReference type="InterPro" id="IPR006674">
    <property type="entry name" value="HD_domain"/>
</dbReference>
<reference evidence="5" key="1">
    <citation type="journal article" date="2021" name="PeerJ">
        <title>Extensive microbial diversity within the chicken gut microbiome revealed by metagenomics and culture.</title>
        <authorList>
            <person name="Gilroy R."/>
            <person name="Ravi A."/>
            <person name="Getino M."/>
            <person name="Pursley I."/>
            <person name="Horton D.L."/>
            <person name="Alikhan N.F."/>
            <person name="Baker D."/>
            <person name="Gharbi K."/>
            <person name="Hall N."/>
            <person name="Watson M."/>
            <person name="Adriaenssens E.M."/>
            <person name="Foster-Nyarko E."/>
            <person name="Jarju S."/>
            <person name="Secka A."/>
            <person name="Antonio M."/>
            <person name="Oren A."/>
            <person name="Chaudhuri R.R."/>
            <person name="La Ragione R."/>
            <person name="Hildebrand F."/>
            <person name="Pallen M.J."/>
        </authorList>
    </citation>
    <scope>NUCLEOTIDE SEQUENCE</scope>
    <source>
        <strain evidence="5">ChiSjej1B19-5720</strain>
    </source>
</reference>
<feature type="domain" description="HD" evidence="4">
    <location>
        <begin position="6"/>
        <end position="70"/>
    </location>
</feature>
<keyword evidence="1" id="KW-0479">Metal-binding</keyword>
<comment type="caution">
    <text evidence="5">The sequence shown here is derived from an EMBL/GenBank/DDBJ whole genome shotgun (WGS) entry which is preliminary data.</text>
</comment>
<dbReference type="PANTHER" id="PTHR35795:SF1">
    <property type="entry name" value="BIS(5'-NUCLEOSYL)-TETRAPHOSPHATASE, SYMMETRICAL"/>
    <property type="match status" value="1"/>
</dbReference>
<reference evidence="5" key="2">
    <citation type="submission" date="2021-04" db="EMBL/GenBank/DDBJ databases">
        <authorList>
            <person name="Gilroy R."/>
        </authorList>
    </citation>
    <scope>NUCLEOTIDE SEQUENCE</scope>
    <source>
        <strain evidence="5">ChiSjej1B19-5720</strain>
    </source>
</reference>
<name>A0A9D2LUT3_9FIRM</name>
<evidence type="ECO:0000259" key="4">
    <source>
        <dbReference type="Pfam" id="PF01966"/>
    </source>
</evidence>
<organism evidence="5 6">
    <name type="scientific">Candidatus Blautia faecavium</name>
    <dbReference type="NCBI Taxonomy" id="2838487"/>
    <lineage>
        <taxon>Bacteria</taxon>
        <taxon>Bacillati</taxon>
        <taxon>Bacillota</taxon>
        <taxon>Clostridia</taxon>
        <taxon>Lachnospirales</taxon>
        <taxon>Lachnospiraceae</taxon>
        <taxon>Blautia</taxon>
    </lineage>
</organism>
<dbReference type="GO" id="GO:0008803">
    <property type="term" value="F:bis(5'-nucleosyl)-tetraphosphatase (symmetrical) activity"/>
    <property type="evidence" value="ECO:0007669"/>
    <property type="project" value="UniProtKB-EC"/>
</dbReference>